<evidence type="ECO:0000313" key="3">
    <source>
        <dbReference type="Proteomes" id="UP000553632"/>
    </source>
</evidence>
<keyword evidence="3" id="KW-1185">Reference proteome</keyword>
<dbReference type="Proteomes" id="UP000553632">
    <property type="component" value="Unassembled WGS sequence"/>
</dbReference>
<gene>
    <name evidence="2" type="ORF">FOZ63_023474</name>
</gene>
<feature type="coiled-coil region" evidence="1">
    <location>
        <begin position="72"/>
        <end position="106"/>
    </location>
</feature>
<evidence type="ECO:0000256" key="1">
    <source>
        <dbReference type="SAM" id="Coils"/>
    </source>
</evidence>
<comment type="caution">
    <text evidence="2">The sequence shown here is derived from an EMBL/GenBank/DDBJ whole genome shotgun (WGS) entry which is preliminary data.</text>
</comment>
<accession>A0A7J6UJ44</accession>
<evidence type="ECO:0000313" key="2">
    <source>
        <dbReference type="EMBL" id="KAF4757245.1"/>
    </source>
</evidence>
<organism evidence="2 3">
    <name type="scientific">Perkinsus olseni</name>
    <name type="common">Perkinsus atlanticus</name>
    <dbReference type="NCBI Taxonomy" id="32597"/>
    <lineage>
        <taxon>Eukaryota</taxon>
        <taxon>Sar</taxon>
        <taxon>Alveolata</taxon>
        <taxon>Perkinsozoa</taxon>
        <taxon>Perkinsea</taxon>
        <taxon>Perkinsida</taxon>
        <taxon>Perkinsidae</taxon>
        <taxon>Perkinsus</taxon>
    </lineage>
</organism>
<dbReference type="AlphaFoldDB" id="A0A7J6UJ44"/>
<proteinExistence type="predicted"/>
<dbReference type="EMBL" id="JABANO010002878">
    <property type="protein sequence ID" value="KAF4757245.1"/>
    <property type="molecule type" value="Genomic_DNA"/>
</dbReference>
<feature type="non-terminal residue" evidence="2">
    <location>
        <position position="174"/>
    </location>
</feature>
<sequence length="174" mass="19886">MRRNDRYRGEVERLRERIACLERRLKRSRSPRRAEGEGGDLSVVVERPGEMGCGSLQSLDYHARELEHKAKLARLERALAAERSHSSSLKKQLEEARGEAEKLAEQVSPLLAIAAIPACLDHSTRRDYSIWFNAVRKSHRIIESRSREKEVTLKAPSEVEVQAHPINKDDIVID</sequence>
<reference evidence="2 3" key="1">
    <citation type="submission" date="2020-04" db="EMBL/GenBank/DDBJ databases">
        <title>Perkinsus olseni comparative genomics.</title>
        <authorList>
            <person name="Bogema D.R."/>
        </authorList>
    </citation>
    <scope>NUCLEOTIDE SEQUENCE [LARGE SCALE GENOMIC DNA]</scope>
    <source>
        <strain evidence="2 3">ATCC PRA-207</strain>
    </source>
</reference>
<name>A0A7J6UJ44_PEROL</name>
<keyword evidence="1" id="KW-0175">Coiled coil</keyword>
<protein>
    <submittedName>
        <fullName evidence="2">Uncharacterized protein</fullName>
    </submittedName>
</protein>